<feature type="transmembrane region" description="Helical" evidence="14">
    <location>
        <begin position="375"/>
        <end position="398"/>
    </location>
</feature>
<dbReference type="KEGG" id="sfd:USDA257_c43710"/>
<keyword evidence="10 14" id="KW-1133">Transmembrane helix</keyword>
<keyword evidence="5" id="KW-1003">Cell membrane</keyword>
<evidence type="ECO:0000256" key="12">
    <source>
        <dbReference type="ARBA" id="ARBA00023065"/>
    </source>
</evidence>
<keyword evidence="13 14" id="KW-0472">Membrane</keyword>
<dbReference type="CDD" id="cd03259">
    <property type="entry name" value="ABC_Carb_Solutes_like"/>
    <property type="match status" value="1"/>
</dbReference>
<keyword evidence="17" id="KW-0378">Hydrolase</keyword>
<keyword evidence="4 14" id="KW-0813">Transport</keyword>
<dbReference type="PROSITE" id="PS50893">
    <property type="entry name" value="ABC_TRANSPORTER_2"/>
    <property type="match status" value="1"/>
</dbReference>
<keyword evidence="11" id="KW-0408">Iron</keyword>
<reference evidence="17 18" key="1">
    <citation type="journal article" date="2012" name="J. Bacteriol.">
        <title>Complete genome sequence of the broad-host-range strain Sinorhizobium fredii USDA257.</title>
        <authorList>
            <person name="Schuldes J."/>
            <person name="Rodriguez Orbegoso M."/>
            <person name="Schmeisser C."/>
            <person name="Krishnan H.B."/>
            <person name="Daniel R."/>
            <person name="Streit W.R."/>
        </authorList>
    </citation>
    <scope>NUCLEOTIDE SEQUENCE [LARGE SCALE GENOMIC DNA]</scope>
    <source>
        <strain evidence="17 18">USDA 257</strain>
    </source>
</reference>
<keyword evidence="9 17" id="KW-0067">ATP-binding</keyword>
<feature type="transmembrane region" description="Helical" evidence="14">
    <location>
        <begin position="88"/>
        <end position="107"/>
    </location>
</feature>
<evidence type="ECO:0000256" key="11">
    <source>
        <dbReference type="ARBA" id="ARBA00023004"/>
    </source>
</evidence>
<feature type="transmembrane region" description="Helical" evidence="14">
    <location>
        <begin position="433"/>
        <end position="455"/>
    </location>
</feature>
<evidence type="ECO:0000256" key="2">
    <source>
        <dbReference type="ARBA" id="ARBA00004651"/>
    </source>
</evidence>
<dbReference type="PANTHER" id="PTHR42781:SF4">
    <property type="entry name" value="SPERMIDINE_PUTRESCINE IMPORT ATP-BINDING PROTEIN POTA"/>
    <property type="match status" value="1"/>
</dbReference>
<evidence type="ECO:0000259" key="16">
    <source>
        <dbReference type="PROSITE" id="PS50928"/>
    </source>
</evidence>
<evidence type="ECO:0000313" key="18">
    <source>
        <dbReference type="Proteomes" id="UP000006180"/>
    </source>
</evidence>
<dbReference type="Gene3D" id="1.10.3720.10">
    <property type="entry name" value="MetI-like"/>
    <property type="match status" value="2"/>
</dbReference>
<dbReference type="PATRIC" id="fig|1185652.3.peg.4536"/>
<comment type="similarity">
    <text evidence="3">Belongs to the ABC transporter superfamily.</text>
</comment>
<evidence type="ECO:0000256" key="9">
    <source>
        <dbReference type="ARBA" id="ARBA00022840"/>
    </source>
</evidence>
<dbReference type="EC" id="3.6.3.31" evidence="17"/>
<dbReference type="eggNOG" id="COG1178">
    <property type="taxonomic scope" value="Bacteria"/>
</dbReference>
<evidence type="ECO:0000256" key="5">
    <source>
        <dbReference type="ARBA" id="ARBA00022475"/>
    </source>
</evidence>
<feature type="transmembrane region" description="Helical" evidence="14">
    <location>
        <begin position="467"/>
        <end position="491"/>
    </location>
</feature>
<keyword evidence="7 14" id="KW-0812">Transmembrane</keyword>
<evidence type="ECO:0000256" key="1">
    <source>
        <dbReference type="ARBA" id="ARBA00004417"/>
    </source>
</evidence>
<evidence type="ECO:0000256" key="8">
    <source>
        <dbReference type="ARBA" id="ARBA00022741"/>
    </source>
</evidence>
<evidence type="ECO:0000256" key="4">
    <source>
        <dbReference type="ARBA" id="ARBA00022448"/>
    </source>
</evidence>
<feature type="domain" description="ABC transmembrane type-1" evidence="16">
    <location>
        <begin position="429"/>
        <end position="646"/>
    </location>
</feature>
<evidence type="ECO:0000256" key="7">
    <source>
        <dbReference type="ARBA" id="ARBA00022692"/>
    </source>
</evidence>
<evidence type="ECO:0000256" key="3">
    <source>
        <dbReference type="ARBA" id="ARBA00005417"/>
    </source>
</evidence>
<dbReference type="SMART" id="SM00382">
    <property type="entry name" value="AAA"/>
    <property type="match status" value="1"/>
</dbReference>
<dbReference type="SUPFAM" id="SSF52540">
    <property type="entry name" value="P-loop containing nucleoside triphosphate hydrolases"/>
    <property type="match status" value="1"/>
</dbReference>
<dbReference type="GO" id="GO:0043190">
    <property type="term" value="C:ATP-binding cassette (ABC) transporter complex"/>
    <property type="evidence" value="ECO:0007669"/>
    <property type="project" value="UniProtKB-ARBA"/>
</dbReference>
<dbReference type="InterPro" id="IPR017871">
    <property type="entry name" value="ABC_transporter-like_CS"/>
</dbReference>
<feature type="transmembrane region" description="Helical" evidence="14">
    <location>
        <begin position="139"/>
        <end position="162"/>
    </location>
</feature>
<keyword evidence="12" id="KW-0406">Ion transport</keyword>
<evidence type="ECO:0000259" key="15">
    <source>
        <dbReference type="PROSITE" id="PS50893"/>
    </source>
</evidence>
<evidence type="ECO:0000256" key="6">
    <source>
        <dbReference type="ARBA" id="ARBA00022496"/>
    </source>
</evidence>
<dbReference type="InterPro" id="IPR003439">
    <property type="entry name" value="ABC_transporter-like_ATP-bd"/>
</dbReference>
<feature type="transmembrane region" description="Helical" evidence="14">
    <location>
        <begin position="271"/>
        <end position="297"/>
    </location>
</feature>
<evidence type="ECO:0000256" key="13">
    <source>
        <dbReference type="ARBA" id="ARBA00023136"/>
    </source>
</evidence>
<comment type="similarity">
    <text evidence="14">Belongs to the binding-protein-dependent transport system permease family.</text>
</comment>
<evidence type="ECO:0000256" key="10">
    <source>
        <dbReference type="ARBA" id="ARBA00022989"/>
    </source>
</evidence>
<dbReference type="InterPro" id="IPR035906">
    <property type="entry name" value="MetI-like_sf"/>
</dbReference>
<dbReference type="AlphaFoldDB" id="I3XAK3"/>
<dbReference type="CDD" id="cd06261">
    <property type="entry name" value="TM_PBP2"/>
    <property type="match status" value="2"/>
</dbReference>
<evidence type="ECO:0000256" key="14">
    <source>
        <dbReference type="RuleBase" id="RU363032"/>
    </source>
</evidence>
<dbReference type="InterPro" id="IPR000515">
    <property type="entry name" value="MetI-like"/>
</dbReference>
<dbReference type="InterPro" id="IPR050093">
    <property type="entry name" value="ABC_SmlMolc_Importer"/>
</dbReference>
<feature type="transmembrane region" description="Helical" evidence="14">
    <location>
        <begin position="497"/>
        <end position="519"/>
    </location>
</feature>
<keyword evidence="6" id="KW-0410">Iron transport</keyword>
<dbReference type="GO" id="GO:0015408">
    <property type="term" value="F:ABC-type ferric iron transporter activity"/>
    <property type="evidence" value="ECO:0007669"/>
    <property type="project" value="InterPro"/>
</dbReference>
<dbReference type="PROSITE" id="PS50928">
    <property type="entry name" value="ABC_TM1"/>
    <property type="match status" value="2"/>
</dbReference>
<feature type="transmembrane region" description="Helical" evidence="14">
    <location>
        <begin position="169"/>
        <end position="191"/>
    </location>
</feature>
<dbReference type="Pfam" id="PF00005">
    <property type="entry name" value="ABC_tran"/>
    <property type="match status" value="1"/>
</dbReference>
<dbReference type="HOGENOM" id="CLU_289803_0_0_5"/>
<proteinExistence type="inferred from homology"/>
<dbReference type="EMBL" id="CP003563">
    <property type="protein sequence ID" value="AFL52909.1"/>
    <property type="molecule type" value="Genomic_DNA"/>
</dbReference>
<accession>I3XAK3</accession>
<dbReference type="Proteomes" id="UP000006180">
    <property type="component" value="Chromosome"/>
</dbReference>
<dbReference type="PROSITE" id="PS00211">
    <property type="entry name" value="ABC_TRANSPORTER_1"/>
    <property type="match status" value="1"/>
</dbReference>
<dbReference type="Gene3D" id="3.40.50.300">
    <property type="entry name" value="P-loop containing nucleotide triphosphate hydrolases"/>
    <property type="match status" value="1"/>
</dbReference>
<protein>
    <submittedName>
        <fullName evidence="17">Spermidine/putrescine import ATP-binding protein PotA</fullName>
        <ecNumber evidence="17">3.6.3.31</ecNumber>
    </submittedName>
</protein>
<evidence type="ECO:0000313" key="17">
    <source>
        <dbReference type="EMBL" id="AFL52909.1"/>
    </source>
</evidence>
<dbReference type="Pfam" id="PF00528">
    <property type="entry name" value="BPD_transp_1"/>
    <property type="match status" value="2"/>
</dbReference>
<dbReference type="InterPro" id="IPR015853">
    <property type="entry name" value="ABC_transpr_FbpC"/>
</dbReference>
<keyword evidence="8" id="KW-0547">Nucleotide-binding</keyword>
<dbReference type="InterPro" id="IPR027417">
    <property type="entry name" value="P-loop_NTPase"/>
</dbReference>
<dbReference type="GO" id="GO:0005524">
    <property type="term" value="F:ATP binding"/>
    <property type="evidence" value="ECO:0007669"/>
    <property type="project" value="UniProtKB-KW"/>
</dbReference>
<dbReference type="SUPFAM" id="SSF161098">
    <property type="entry name" value="MetI-like"/>
    <property type="match status" value="2"/>
</dbReference>
<gene>
    <name evidence="17" type="primary">potA8</name>
    <name evidence="17" type="ORF">USDA257_c43710</name>
</gene>
<dbReference type="PANTHER" id="PTHR42781">
    <property type="entry name" value="SPERMIDINE/PUTRESCINE IMPORT ATP-BINDING PROTEIN POTA"/>
    <property type="match status" value="1"/>
</dbReference>
<dbReference type="eggNOG" id="COG3839">
    <property type="taxonomic scope" value="Bacteria"/>
</dbReference>
<feature type="transmembrane region" description="Helical" evidence="14">
    <location>
        <begin position="317"/>
        <end position="342"/>
    </location>
</feature>
<name>I3XAK3_SINF2</name>
<organism evidence="17 18">
    <name type="scientific">Sinorhizobium fredii (strain USDA 257)</name>
    <dbReference type="NCBI Taxonomy" id="1185652"/>
    <lineage>
        <taxon>Bacteria</taxon>
        <taxon>Pseudomonadati</taxon>
        <taxon>Pseudomonadota</taxon>
        <taxon>Alphaproteobacteria</taxon>
        <taxon>Hyphomicrobiales</taxon>
        <taxon>Rhizobiaceae</taxon>
        <taxon>Sinorhizobium/Ensifer group</taxon>
        <taxon>Sinorhizobium</taxon>
    </lineage>
</organism>
<sequence length="983" mass="104042">MLSRARRSGPLRFLFGGGEAAESRPPQTTPAKLPGELTRALRGVELPAVPYVTEEQSPRAKLASHADRGGRWFAFRARKRRVSSDEPGWLLAFVLCAVLLLSVLPLARLAGAGVSGLVDGEAARLIFEPATFAALRNTLITATGGMVVSLLLGSLFAFAVALTDIRGKLILSFAFMLPMMIPPQVTALAWVEMSGPASPLLKTLGLAPPLGSPQPLYSLSGIALLLGVQHAPLVFLAFKAGLAASPRDGIEAARLAGAGPFRVFRDIVLPLATPGLIAGGAIAFVSGIGNFGIPAILGIPAGIETLPTLIFSRLASFGAATFGEIALISTLIAAISAAGLLVQQRALAGRDYRLIGHSSARAAFALGRWRIALEALVWALLALVLVAPLLALVASSLVPAYGVPLNFETISFSAYGEILFRQSITLTALKNSLFLASAAALGLLTVTVPAAYLLVRRKGALANLIAILIEVPYALPGIVLAVAFILTFAAPLPVVGISLYGTIWIILVAYFSSFLAVSLKPVMSAFLQMDPSLEEAARLAGAGFSRRMRDVLLPLIAPAAGGLHHPRLPHRGERVDGLGAALVGGYADARRRDLQSRRQRLVRSRLGALGARRRAGHRADGGAGVFCKVPAGGRAAVAQLILNHLTKDFGGGRPAVADVSLTLRRQAFLALLGPSGCGKTTVLRMIAGFEQPTDGSISYGERRLSDAERALPPEKRNMAMVFQSYALWPHMTVAENVGYPLKVRGVSGATWRKLVREALSLVKLTEFAERRPTELSGGQRQRVALARCLVTQPDVVLLDEPLANLDQHLRKAMEETFRAFHERSGATMVYVTHDQAEAMALATEVAVMSEGRLLQVAPPAEIYARPQGPVVGGLIGRGSILRLSLPENGERQLGWPILRAAFGVASGTTSGDKGPVADVLVRPEHVHRGTDGIPMRVVSCVFEGERFALSLSLPDGQGLKAYSSAAMAEGELMPLVVSGGWRL</sequence>
<feature type="domain" description="ABC transporter" evidence="15">
    <location>
        <begin position="640"/>
        <end position="875"/>
    </location>
</feature>
<feature type="domain" description="ABC transmembrane type-1" evidence="16">
    <location>
        <begin position="135"/>
        <end position="343"/>
    </location>
</feature>
<dbReference type="GO" id="GO:0016887">
    <property type="term" value="F:ATP hydrolysis activity"/>
    <property type="evidence" value="ECO:0007669"/>
    <property type="project" value="InterPro"/>
</dbReference>
<dbReference type="FunFam" id="3.40.50.300:FF:000042">
    <property type="entry name" value="Maltose/maltodextrin ABC transporter, ATP-binding protein"/>
    <property type="match status" value="1"/>
</dbReference>
<dbReference type="STRING" id="1185652.USDA257_c43710"/>
<dbReference type="InterPro" id="IPR003593">
    <property type="entry name" value="AAA+_ATPase"/>
</dbReference>
<comment type="subcellular location">
    <subcellularLocation>
        <location evidence="1">Cell inner membrane</location>
        <topology evidence="1">Peripheral membrane protein</topology>
    </subcellularLocation>
    <subcellularLocation>
        <location evidence="2 14">Cell membrane</location>
        <topology evidence="2 14">Multi-pass membrane protein</topology>
    </subcellularLocation>
</comment>
<feature type="transmembrane region" description="Helical" evidence="14">
    <location>
        <begin position="216"/>
        <end position="238"/>
    </location>
</feature>